<dbReference type="SUPFAM" id="SSF81321">
    <property type="entry name" value="Family A G protein-coupled receptor-like"/>
    <property type="match status" value="1"/>
</dbReference>
<dbReference type="Proteomes" id="UP000593567">
    <property type="component" value="Unassembled WGS sequence"/>
</dbReference>
<evidence type="ECO:0000313" key="11">
    <source>
        <dbReference type="EMBL" id="KAF6036470.1"/>
    </source>
</evidence>
<dbReference type="EMBL" id="VXIV02000717">
    <property type="protein sequence ID" value="KAF6036470.1"/>
    <property type="molecule type" value="Genomic_DNA"/>
</dbReference>
<dbReference type="CDD" id="cd00637">
    <property type="entry name" value="7tm_classA_rhodopsin-like"/>
    <property type="match status" value="1"/>
</dbReference>
<evidence type="ECO:0000256" key="8">
    <source>
        <dbReference type="ARBA" id="ARBA00023224"/>
    </source>
</evidence>
<dbReference type="PROSITE" id="PS50262">
    <property type="entry name" value="G_PROTEIN_RECEP_F1_2"/>
    <property type="match status" value="1"/>
</dbReference>
<dbReference type="PANTHER" id="PTHR24232:SF53">
    <property type="entry name" value="G-PROTEIN COUPLED RECEPTORS FAMILY 1 PROFILE DOMAIN-CONTAINING PROTEIN"/>
    <property type="match status" value="1"/>
</dbReference>
<evidence type="ECO:0000256" key="9">
    <source>
        <dbReference type="SAM" id="Phobius"/>
    </source>
</evidence>
<organism evidence="11 12">
    <name type="scientific">Bugula neritina</name>
    <name type="common">Brown bryozoan</name>
    <name type="synonym">Sertularia neritina</name>
    <dbReference type="NCBI Taxonomy" id="10212"/>
    <lineage>
        <taxon>Eukaryota</taxon>
        <taxon>Metazoa</taxon>
        <taxon>Spiralia</taxon>
        <taxon>Lophotrochozoa</taxon>
        <taxon>Bryozoa</taxon>
        <taxon>Gymnolaemata</taxon>
        <taxon>Cheilostomatida</taxon>
        <taxon>Flustrina</taxon>
        <taxon>Buguloidea</taxon>
        <taxon>Bugulidae</taxon>
        <taxon>Bugula</taxon>
    </lineage>
</organism>
<dbReference type="GO" id="GO:0035025">
    <property type="term" value="P:positive regulation of Rho protein signal transduction"/>
    <property type="evidence" value="ECO:0007669"/>
    <property type="project" value="TreeGrafter"/>
</dbReference>
<accession>A0A7J7KCT4</accession>
<evidence type="ECO:0000256" key="5">
    <source>
        <dbReference type="ARBA" id="ARBA00023136"/>
    </source>
</evidence>
<feature type="domain" description="G-protein coupled receptors family 1 profile" evidence="10">
    <location>
        <begin position="105"/>
        <end position="251"/>
    </location>
</feature>
<dbReference type="Pfam" id="PF00001">
    <property type="entry name" value="7tm_1"/>
    <property type="match status" value="1"/>
</dbReference>
<evidence type="ECO:0000256" key="3">
    <source>
        <dbReference type="ARBA" id="ARBA00022989"/>
    </source>
</evidence>
<keyword evidence="6" id="KW-0675">Receptor</keyword>
<gene>
    <name evidence="11" type="ORF">EB796_005229</name>
</gene>
<evidence type="ECO:0000256" key="4">
    <source>
        <dbReference type="ARBA" id="ARBA00023040"/>
    </source>
</evidence>
<evidence type="ECO:0000256" key="6">
    <source>
        <dbReference type="ARBA" id="ARBA00023170"/>
    </source>
</evidence>
<keyword evidence="3 9" id="KW-1133">Transmembrane helix</keyword>
<dbReference type="GO" id="GO:0007200">
    <property type="term" value="P:phospholipase C-activating G protein-coupled receptor signaling pathway"/>
    <property type="evidence" value="ECO:0007669"/>
    <property type="project" value="TreeGrafter"/>
</dbReference>
<dbReference type="OrthoDB" id="10018446at2759"/>
<evidence type="ECO:0000256" key="1">
    <source>
        <dbReference type="ARBA" id="ARBA00004141"/>
    </source>
</evidence>
<keyword evidence="2 9" id="KW-0812">Transmembrane</keyword>
<sequence length="251" mass="28752">MEVLSSVLQKFAEGNVTFLNQTITATNNTDTILSAEEAQRLNHSMFLDDIFKENMSDPFFTDYNWDYSNFTNQSKARRPSFIPSDFEKGMIMTIYSLMCLLGLILNIITIVVFLMGKRSSSRDIRILIINLAIADLMYSISGPIPNALDIIGVNFVDNVYICRMYRFLYILSAYGSPLANLAIAIERLIIVFSHARTLRLRNRRRTMFYIVGAFWLFDFIVTAEYLASPTHKEERGRRLVPVKHVDGKATS</sequence>
<dbReference type="AlphaFoldDB" id="A0A7J7KCT4"/>
<dbReference type="GO" id="GO:0004930">
    <property type="term" value="F:G protein-coupled receptor activity"/>
    <property type="evidence" value="ECO:0007669"/>
    <property type="project" value="UniProtKB-KW"/>
</dbReference>
<name>A0A7J7KCT4_BUGNE</name>
<evidence type="ECO:0000256" key="2">
    <source>
        <dbReference type="ARBA" id="ARBA00022692"/>
    </source>
</evidence>
<comment type="caution">
    <text evidence="11">The sequence shown here is derived from an EMBL/GenBank/DDBJ whole genome shotgun (WGS) entry which is preliminary data.</text>
</comment>
<keyword evidence="12" id="KW-1185">Reference proteome</keyword>
<feature type="transmembrane region" description="Helical" evidence="9">
    <location>
        <begin position="126"/>
        <end position="144"/>
    </location>
</feature>
<dbReference type="Gene3D" id="1.20.1070.10">
    <property type="entry name" value="Rhodopsin 7-helix transmembrane proteins"/>
    <property type="match status" value="1"/>
</dbReference>
<evidence type="ECO:0000256" key="7">
    <source>
        <dbReference type="ARBA" id="ARBA00023180"/>
    </source>
</evidence>
<evidence type="ECO:0000259" key="10">
    <source>
        <dbReference type="PROSITE" id="PS50262"/>
    </source>
</evidence>
<dbReference type="PANTHER" id="PTHR24232">
    <property type="entry name" value="G-PROTEIN COUPLED RECEPTOR"/>
    <property type="match status" value="1"/>
</dbReference>
<evidence type="ECO:0000313" key="12">
    <source>
        <dbReference type="Proteomes" id="UP000593567"/>
    </source>
</evidence>
<comment type="subcellular location">
    <subcellularLocation>
        <location evidence="1">Membrane</location>
        <topology evidence="1">Multi-pass membrane protein</topology>
    </subcellularLocation>
</comment>
<keyword evidence="8" id="KW-0807">Transducer</keyword>
<proteinExistence type="predicted"/>
<feature type="transmembrane region" description="Helical" evidence="9">
    <location>
        <begin position="206"/>
        <end position="227"/>
    </location>
</feature>
<dbReference type="InterPro" id="IPR017452">
    <property type="entry name" value="GPCR_Rhodpsn_7TM"/>
</dbReference>
<dbReference type="GO" id="GO:0005886">
    <property type="term" value="C:plasma membrane"/>
    <property type="evidence" value="ECO:0007669"/>
    <property type="project" value="TreeGrafter"/>
</dbReference>
<dbReference type="PRINTS" id="PR00237">
    <property type="entry name" value="GPCRRHODOPSN"/>
</dbReference>
<reference evidence="11" key="1">
    <citation type="submission" date="2020-06" db="EMBL/GenBank/DDBJ databases">
        <title>Draft genome of Bugula neritina, a colonial animal packing powerful symbionts and potential medicines.</title>
        <authorList>
            <person name="Rayko M."/>
        </authorList>
    </citation>
    <scope>NUCLEOTIDE SEQUENCE [LARGE SCALE GENOMIC DNA]</scope>
    <source>
        <strain evidence="11">Kwan_BN1</strain>
    </source>
</reference>
<keyword evidence="7" id="KW-0325">Glycoprotein</keyword>
<feature type="transmembrane region" description="Helical" evidence="9">
    <location>
        <begin position="164"/>
        <end position="185"/>
    </location>
</feature>
<dbReference type="InterPro" id="IPR000276">
    <property type="entry name" value="GPCR_Rhodpsn"/>
</dbReference>
<keyword evidence="4" id="KW-0297">G-protein coupled receptor</keyword>
<protein>
    <submittedName>
        <fullName evidence="11">CMKLR1</fullName>
    </submittedName>
</protein>
<keyword evidence="5 9" id="KW-0472">Membrane</keyword>
<feature type="transmembrane region" description="Helical" evidence="9">
    <location>
        <begin position="94"/>
        <end position="114"/>
    </location>
</feature>